<protein>
    <submittedName>
        <fullName evidence="2">Uncharacterized protein</fullName>
    </submittedName>
</protein>
<proteinExistence type="predicted"/>
<organism evidence="2 3">
    <name type="scientific">Sulfurimonas aquatica</name>
    <dbReference type="NCBI Taxonomy" id="2672570"/>
    <lineage>
        <taxon>Bacteria</taxon>
        <taxon>Pseudomonadati</taxon>
        <taxon>Campylobacterota</taxon>
        <taxon>Epsilonproteobacteria</taxon>
        <taxon>Campylobacterales</taxon>
        <taxon>Sulfurimonadaceae</taxon>
        <taxon>Sulfurimonas</taxon>
    </lineage>
</organism>
<dbReference type="AlphaFoldDB" id="A0A975B0G1"/>
<evidence type="ECO:0000313" key="3">
    <source>
        <dbReference type="Proteomes" id="UP000671852"/>
    </source>
</evidence>
<name>A0A975B0G1_9BACT</name>
<evidence type="ECO:0000313" key="2">
    <source>
        <dbReference type="EMBL" id="QSZ41956.1"/>
    </source>
</evidence>
<dbReference type="PROSITE" id="PS00018">
    <property type="entry name" value="EF_HAND_1"/>
    <property type="match status" value="1"/>
</dbReference>
<accession>A0A975B0G1</accession>
<keyword evidence="1" id="KW-0732">Signal</keyword>
<dbReference type="EMBL" id="CP046072">
    <property type="protein sequence ID" value="QSZ41956.1"/>
    <property type="molecule type" value="Genomic_DNA"/>
</dbReference>
<dbReference type="KEGG" id="saqt:GJV85_07490"/>
<keyword evidence="3" id="KW-1185">Reference proteome</keyword>
<reference evidence="2" key="2">
    <citation type="submission" date="2021-04" db="EMBL/GenBank/DDBJ databases">
        <title>Isolation and characterization of a novel species of the genus Sulfurimonas.</title>
        <authorList>
            <person name="Fukui M."/>
        </authorList>
    </citation>
    <scope>NUCLEOTIDE SEQUENCE</scope>
    <source>
        <strain evidence="2">H1576</strain>
    </source>
</reference>
<feature type="signal peptide" evidence="1">
    <location>
        <begin position="1"/>
        <end position="19"/>
    </location>
</feature>
<dbReference type="Proteomes" id="UP000671852">
    <property type="component" value="Chromosome"/>
</dbReference>
<gene>
    <name evidence="2" type="ORF">GJV85_07490</name>
</gene>
<evidence type="ECO:0000256" key="1">
    <source>
        <dbReference type="SAM" id="SignalP"/>
    </source>
</evidence>
<reference evidence="2" key="1">
    <citation type="submission" date="2019-11" db="EMBL/GenBank/DDBJ databases">
        <authorList>
            <person name="Kojima H."/>
        </authorList>
    </citation>
    <scope>NUCLEOTIDE SEQUENCE</scope>
    <source>
        <strain evidence="2">H1576</strain>
    </source>
</reference>
<feature type="chain" id="PRO_5037217870" evidence="1">
    <location>
        <begin position="20"/>
        <end position="571"/>
    </location>
</feature>
<dbReference type="InterPro" id="IPR018247">
    <property type="entry name" value="EF_Hand_1_Ca_BS"/>
</dbReference>
<dbReference type="RefSeq" id="WP_207560774.1">
    <property type="nucleotide sequence ID" value="NZ_CP046072.1"/>
</dbReference>
<sequence length="571" mass="63855">MIKQLLLFTILGAVLFASTTTTDTTFTPEVLMPNDEFGNAVYQREVKIETKNFKVDSFWGNFSNKGESQDSSSYTNVSKTGKVKISVESTSICTLYSELDEAGCSGQKPFLINNEALSGTGVGDTITLLFQKDYNYSNSTILYDNTNPTVFYPLDINRAQKYYKSQVDNSKSFFGFFTTMFNTFFGDGGFFSSFFTHNVVDKDDNPVEDIRERYIANIVSGVDQDHMMKTSSSLKTDELNNPVSLIDYTENISSSGSCNLFFFKFPENSTFCNFMGGMPFISMFSSTRPASNYTVDTIQADTENSLITFASAYSKKDITDYQDGIVYEKQTNSTGLIRGMMKMMKCMFFGCAKVNDVKEPMDSYYAYDDNTAVNLTMAVTNDGSAIDGFETFSLRGIHSLSGNDHMCQVEEKTISDHWSSDPHTFVGNETGEVTTTTCDGTLVFGMCFGETTTTTTTVLVTETAKKMSETVQSNLGIDSDDDDKLTSDEWLTWCDYMVDKYKDDVTTSCTGIWPFRACKEVPVDIKEDGYEILSYTNASGRGLILDLKRIQLTPHDKAVKKRYKLMSTTND</sequence>